<proteinExistence type="predicted"/>
<keyword evidence="4" id="KW-1185">Reference proteome</keyword>
<feature type="domain" description="Ricin B lectin" evidence="1">
    <location>
        <begin position="956"/>
        <end position="1019"/>
    </location>
</feature>
<dbReference type="AlphaFoldDB" id="A0A5N1JEG5"/>
<dbReference type="Gene3D" id="2.80.10.50">
    <property type="match status" value="1"/>
</dbReference>
<dbReference type="EMBL" id="VTWS01000006">
    <property type="protein sequence ID" value="KAA9349109.1"/>
    <property type="molecule type" value="Genomic_DNA"/>
</dbReference>
<dbReference type="Proteomes" id="UP000326344">
    <property type="component" value="Unassembled WGS sequence"/>
</dbReference>
<dbReference type="NCBIfam" id="TIGR04183">
    <property type="entry name" value="Por_Secre_tail"/>
    <property type="match status" value="1"/>
</dbReference>
<dbReference type="Pfam" id="PF18962">
    <property type="entry name" value="Por_Secre_tail"/>
    <property type="match status" value="1"/>
</dbReference>
<dbReference type="InterPro" id="IPR026444">
    <property type="entry name" value="Secre_tail"/>
</dbReference>
<feature type="domain" description="Secretion system C-terminal sorting" evidence="2">
    <location>
        <begin position="1084"/>
        <end position="1146"/>
    </location>
</feature>
<dbReference type="PROSITE" id="PS50231">
    <property type="entry name" value="RICIN_B_LECTIN"/>
    <property type="match status" value="1"/>
</dbReference>
<dbReference type="Pfam" id="PF14200">
    <property type="entry name" value="RicinB_lectin_2"/>
    <property type="match status" value="1"/>
</dbReference>
<accession>A0A5N1JEG5</accession>
<evidence type="ECO:0000259" key="1">
    <source>
        <dbReference type="Pfam" id="PF14200"/>
    </source>
</evidence>
<dbReference type="CDD" id="cd00161">
    <property type="entry name" value="beta-trefoil_Ricin-like"/>
    <property type="match status" value="1"/>
</dbReference>
<organism evidence="3 4">
    <name type="scientific">Larkinella humicola</name>
    <dbReference type="NCBI Taxonomy" id="2607654"/>
    <lineage>
        <taxon>Bacteria</taxon>
        <taxon>Pseudomonadati</taxon>
        <taxon>Bacteroidota</taxon>
        <taxon>Cytophagia</taxon>
        <taxon>Cytophagales</taxon>
        <taxon>Spirosomataceae</taxon>
        <taxon>Larkinella</taxon>
    </lineage>
</organism>
<dbReference type="InterPro" id="IPR035992">
    <property type="entry name" value="Ricin_B-like_lectins"/>
</dbReference>
<reference evidence="3 4" key="1">
    <citation type="submission" date="2019-09" db="EMBL/GenBank/DDBJ databases">
        <title>Genome Sequence of Larkinella sp MA1.</title>
        <authorList>
            <person name="Srinivasan S."/>
        </authorList>
    </citation>
    <scope>NUCLEOTIDE SEQUENCE [LARGE SCALE GENOMIC DNA]</scope>
    <source>
        <strain evidence="3 4">MA1</strain>
    </source>
</reference>
<protein>
    <submittedName>
        <fullName evidence="3">T9SS type A sorting domain-containing protein</fullName>
    </submittedName>
</protein>
<dbReference type="SUPFAM" id="SSF50370">
    <property type="entry name" value="Ricin B-like lectins"/>
    <property type="match status" value="1"/>
</dbReference>
<gene>
    <name evidence="3" type="ORF">F0P93_22175</name>
</gene>
<name>A0A5N1JEG5_9BACT</name>
<dbReference type="SUPFAM" id="SSF50494">
    <property type="entry name" value="Trypsin-like serine proteases"/>
    <property type="match status" value="1"/>
</dbReference>
<evidence type="ECO:0000259" key="2">
    <source>
        <dbReference type="Pfam" id="PF18962"/>
    </source>
</evidence>
<sequence>MSDKSIIDTSMNTKQNRLLTGIGRLVLSAFLCISVSLASSKGQSLIESTPLEVNDVPYLKDQSPSLTMHNWTSSSVVAIRRHADILNRYTPLRGTAFFIITDPRLDHYCLLTAAHVLNNADETWSLTNELTDIDFNFRTTFNNAAGSRTNPTQYTTLASRPISVTVAGAAYKRNFVVAGSLDWQDYAIIKVPKEGMIGVAFMQHAVQFLSDIPTTRLNADAYKSIYVVHHGNLRPQQISTRTAEQFQKGSWLYPHQFSAINFPGLYPGSSGSPLVLPVGTGGVLGAAIGIYTGYNNNATPGEHVFQKLTDINSALLTHCLGNLKKEEWEKGKVIVPLSEKARKALVNTCSAVNTAFSELRAGLNSCIGRINTGATVQPTAVIATVETCMRYGTSLSADLNANKSDDIIKADIEKFVFQSTVLTQQLERLTLEDRNPNFALQDTKQTLLDAIGSMGKFAYFNSKPQANDYNFAIKKIIEVLGPIAFQLISSEVSAFTNTMLYYAGGYDLANNRAKRDVSLEPTIMQAPDELDMLHTRVIQVANTMGDLLHYYGKADPKYVDFYRGLAYYYQDLPKRSDRYLLYEYYRDEYELVNLIQKAIQTDLATFLRNVPKPYAKDVQQCYDRLTKDNSQLSVALTALKGKDYPHSFLTIKKNTPFAYANLFYNADRLSDFPVPVGIPQLSYSDLISVDLNNIQDEPMYNQGAIGKVSVDGKETVEHPTGIDIYKTPKLSWYTTRFKVRGSFSLYQIEHVYHPYFEAYMKANQTYPSRSGRLFYDVNQLSPISFTNTFNLAKVPANQSLISGDQFNFNTYTETQLLPAPEYSANPGSTDRIVQFEVSSPSILLYLKSYQAVREVWYTGPYLRTILHNDTGPFPSTGNPSLSDNLMALQSWAKSNIGLNYKVNFNDKLYWDFSFPIALPVEEEQLYTIKSRQNLKYLTADGTGLNQLNPPLNINYYWKFVLNADGSYCIKSASSGLFIDINGASTADGTDLILYKPTYANNQKWMINASQNAPGWTIFSSLMPVTPSKRITSKNSILRAFSYAANNQLDQDWLIEPVKPNGARVTSQFAQVKRVEEGILPTLQPNPATDQVQLNLPSGYEQSEISISTINGANLTLPIQIQQNKWLIDVRQLPTGMYLLRVQSKNKPQRVLKFMKK</sequence>
<comment type="caution">
    <text evidence="3">The sequence shown here is derived from an EMBL/GenBank/DDBJ whole genome shotgun (WGS) entry which is preliminary data.</text>
</comment>
<evidence type="ECO:0000313" key="3">
    <source>
        <dbReference type="EMBL" id="KAA9349109.1"/>
    </source>
</evidence>
<evidence type="ECO:0000313" key="4">
    <source>
        <dbReference type="Proteomes" id="UP000326344"/>
    </source>
</evidence>
<dbReference type="InterPro" id="IPR000772">
    <property type="entry name" value="Ricin_B_lectin"/>
</dbReference>
<dbReference type="InterPro" id="IPR009003">
    <property type="entry name" value="Peptidase_S1_PA"/>
</dbReference>